<protein>
    <submittedName>
        <fullName evidence="2">Uncharacterized protein</fullName>
    </submittedName>
</protein>
<proteinExistence type="predicted"/>
<gene>
    <name evidence="2" type="ORF">OKE68_10785</name>
</gene>
<reference evidence="2" key="1">
    <citation type="submission" date="2022-10" db="EMBL/GenBank/DDBJ databases">
        <title>Sifting through the core-genome to identify putative cross-protective antigens against Riemerella anatipestifer.</title>
        <authorList>
            <person name="Zheng X."/>
            <person name="Zhang W."/>
        </authorList>
    </citation>
    <scope>NUCLEOTIDE SEQUENCE</scope>
    <source>
        <strain evidence="2">ZWRA178</strain>
    </source>
</reference>
<dbReference type="EMBL" id="JAOZYT010000103">
    <property type="protein sequence ID" value="MCW0524797.1"/>
    <property type="molecule type" value="Genomic_DNA"/>
</dbReference>
<sequence>MKNLLKLITVFAISISALTFAKESNNEPKNGIEVTLKERNGKKSIVTEEEYNAASEFTKRMINQIDGAVAALEVLKDNPDNADLEAIVTISKNKNDKFRNAILISKPESSKPLEVQHGFCTVCGVRSAYKCLSKINADNSLGDEFDVHVKRQGDGCVKVYW</sequence>
<dbReference type="Proteomes" id="UP001207440">
    <property type="component" value="Unassembled WGS sequence"/>
</dbReference>
<feature type="chain" id="PRO_5042944514" evidence="1">
    <location>
        <begin position="22"/>
        <end position="161"/>
    </location>
</feature>
<evidence type="ECO:0000313" key="3">
    <source>
        <dbReference type="Proteomes" id="UP001207440"/>
    </source>
</evidence>
<comment type="caution">
    <text evidence="2">The sequence shown here is derived from an EMBL/GenBank/DDBJ whole genome shotgun (WGS) entry which is preliminary data.</text>
</comment>
<dbReference type="RefSeq" id="WP_064971224.1">
    <property type="nucleotide sequence ID" value="NZ_CP029760.1"/>
</dbReference>
<organism evidence="2 3">
    <name type="scientific">Riemerella anatipestifer</name>
    <name type="common">Moraxella anatipestifer</name>
    <dbReference type="NCBI Taxonomy" id="34085"/>
    <lineage>
        <taxon>Bacteria</taxon>
        <taxon>Pseudomonadati</taxon>
        <taxon>Bacteroidota</taxon>
        <taxon>Flavobacteriia</taxon>
        <taxon>Flavobacteriales</taxon>
        <taxon>Weeksellaceae</taxon>
        <taxon>Riemerella</taxon>
    </lineage>
</organism>
<name>A0AAP3ANA3_RIEAN</name>
<dbReference type="AlphaFoldDB" id="A0AAP3ANA3"/>
<accession>A0AAP3ANA3</accession>
<keyword evidence="1" id="KW-0732">Signal</keyword>
<evidence type="ECO:0000313" key="2">
    <source>
        <dbReference type="EMBL" id="MCW0524797.1"/>
    </source>
</evidence>
<feature type="signal peptide" evidence="1">
    <location>
        <begin position="1"/>
        <end position="21"/>
    </location>
</feature>
<evidence type="ECO:0000256" key="1">
    <source>
        <dbReference type="SAM" id="SignalP"/>
    </source>
</evidence>